<dbReference type="VEuPathDB" id="FungiDB:MGYG_06437"/>
<reference evidence="2" key="1">
    <citation type="journal article" date="2012" name="MBio">
        <title>Comparative genome analysis of Trichophyton rubrum and related dermatophytes reveals candidate genes involved in infection.</title>
        <authorList>
            <person name="Martinez D.A."/>
            <person name="Oliver B.G."/>
            <person name="Graeser Y."/>
            <person name="Goldberg J.M."/>
            <person name="Li W."/>
            <person name="Martinez-Rossi N.M."/>
            <person name="Monod M."/>
            <person name="Shelest E."/>
            <person name="Barton R.C."/>
            <person name="Birch E."/>
            <person name="Brakhage A.A."/>
            <person name="Chen Z."/>
            <person name="Gurr S.J."/>
            <person name="Heiman D."/>
            <person name="Heitman J."/>
            <person name="Kosti I."/>
            <person name="Rossi A."/>
            <person name="Saif S."/>
            <person name="Samalova M."/>
            <person name="Saunders C.W."/>
            <person name="Shea T."/>
            <person name="Summerbell R.C."/>
            <person name="Xu J."/>
            <person name="Young S."/>
            <person name="Zeng Q."/>
            <person name="Birren B.W."/>
            <person name="Cuomo C.A."/>
            <person name="White T.C."/>
        </authorList>
    </citation>
    <scope>NUCLEOTIDE SEQUENCE [LARGE SCALE GENOMIC DNA]</scope>
    <source>
        <strain evidence="2">ATCC MYA-4604 / CBS 118893</strain>
    </source>
</reference>
<protein>
    <submittedName>
        <fullName evidence="1">Uncharacterized protein</fullName>
    </submittedName>
</protein>
<dbReference type="EMBL" id="DS989826">
    <property type="protein sequence ID" value="EFR03439.1"/>
    <property type="molecule type" value="Genomic_DNA"/>
</dbReference>
<organism evidence="2">
    <name type="scientific">Arthroderma gypseum (strain ATCC MYA-4604 / CBS 118893)</name>
    <name type="common">Microsporum gypseum</name>
    <dbReference type="NCBI Taxonomy" id="535722"/>
    <lineage>
        <taxon>Eukaryota</taxon>
        <taxon>Fungi</taxon>
        <taxon>Dikarya</taxon>
        <taxon>Ascomycota</taxon>
        <taxon>Pezizomycotina</taxon>
        <taxon>Eurotiomycetes</taxon>
        <taxon>Eurotiomycetidae</taxon>
        <taxon>Onygenales</taxon>
        <taxon>Arthrodermataceae</taxon>
        <taxon>Nannizzia</taxon>
    </lineage>
</organism>
<dbReference type="HOGENOM" id="CLU_2183319_0_0_1"/>
<name>E4UZA9_ARTGP</name>
<accession>E4UZA9</accession>
<sequence length="109" mass="12261">MKGKIPKMRAAMRLNPTFSDHFTALSQPTCYQTGVLGPAIIMVRDGAARKLSIQLNCGSEGWMPNEIWDAAREVNRAAYAEWMESAKELGEAEGMTPENADRLWRFDVR</sequence>
<dbReference type="AlphaFoldDB" id="E4UZA9"/>
<dbReference type="RefSeq" id="XP_003171893.1">
    <property type="nucleotide sequence ID" value="XM_003171845.1"/>
</dbReference>
<proteinExistence type="predicted"/>
<dbReference type="InParanoid" id="E4UZA9"/>
<dbReference type="OrthoDB" id="2831558at2759"/>
<gene>
    <name evidence="1" type="ORF">MGYG_06437</name>
</gene>
<dbReference type="GeneID" id="10027151"/>
<evidence type="ECO:0000313" key="2">
    <source>
        <dbReference type="Proteomes" id="UP000002669"/>
    </source>
</evidence>
<dbReference type="Proteomes" id="UP000002669">
    <property type="component" value="Unassembled WGS sequence"/>
</dbReference>
<keyword evidence="2" id="KW-1185">Reference proteome</keyword>
<evidence type="ECO:0000313" key="1">
    <source>
        <dbReference type="EMBL" id="EFR03439.1"/>
    </source>
</evidence>
<dbReference type="STRING" id="535722.E4UZA9"/>